<dbReference type="Proteomes" id="UP000051248">
    <property type="component" value="Unassembled WGS sequence"/>
</dbReference>
<dbReference type="AlphaFoldDB" id="A0A0R1KFE0"/>
<keyword evidence="3" id="KW-0010">Activator</keyword>
<dbReference type="InterPro" id="IPR007492">
    <property type="entry name" value="LytTR_DNA-bd_dom"/>
</dbReference>
<keyword evidence="6" id="KW-1185">Reference proteome</keyword>
<dbReference type="Gene3D" id="2.40.50.1020">
    <property type="entry name" value="LytTr DNA-binding domain"/>
    <property type="match status" value="1"/>
</dbReference>
<evidence type="ECO:0000256" key="3">
    <source>
        <dbReference type="ARBA" id="ARBA00023159"/>
    </source>
</evidence>
<dbReference type="InterPro" id="IPR011006">
    <property type="entry name" value="CheY-like_superfamily"/>
</dbReference>
<dbReference type="Gene3D" id="3.40.50.2300">
    <property type="match status" value="1"/>
</dbReference>
<dbReference type="STRING" id="1423775.FD03_GL001517"/>
<dbReference type="GO" id="GO:0003677">
    <property type="term" value="F:DNA binding"/>
    <property type="evidence" value="ECO:0007669"/>
    <property type="project" value="InterPro"/>
</dbReference>
<accession>A0A0R1KFE0</accession>
<dbReference type="SUPFAM" id="SSF52172">
    <property type="entry name" value="CheY-like"/>
    <property type="match status" value="1"/>
</dbReference>
<evidence type="ECO:0000259" key="4">
    <source>
        <dbReference type="PROSITE" id="PS50930"/>
    </source>
</evidence>
<keyword evidence="2" id="KW-0902">Two-component regulatory system</keyword>
<feature type="domain" description="HTH LytTR-type" evidence="4">
    <location>
        <begin position="136"/>
        <end position="237"/>
    </location>
</feature>
<dbReference type="EMBL" id="AZDZ01000019">
    <property type="protein sequence ID" value="KRK79153.1"/>
    <property type="molecule type" value="Genomic_DNA"/>
</dbReference>
<proteinExistence type="predicted"/>
<keyword evidence="1" id="KW-0963">Cytoplasm</keyword>
<dbReference type="eggNOG" id="COG3279">
    <property type="taxonomic scope" value="Bacteria"/>
</dbReference>
<dbReference type="InterPro" id="IPR046947">
    <property type="entry name" value="LytR-like"/>
</dbReference>
<dbReference type="GO" id="GO:0000156">
    <property type="term" value="F:phosphorelay response regulator activity"/>
    <property type="evidence" value="ECO:0007669"/>
    <property type="project" value="InterPro"/>
</dbReference>
<evidence type="ECO:0000256" key="2">
    <source>
        <dbReference type="ARBA" id="ARBA00023012"/>
    </source>
</evidence>
<dbReference type="SMART" id="SM00850">
    <property type="entry name" value="LytTR"/>
    <property type="match status" value="1"/>
</dbReference>
<protein>
    <submittedName>
        <fullName evidence="5">AgrA protein</fullName>
    </submittedName>
</protein>
<comment type="caution">
    <text evidence="5">The sequence shown here is derived from an EMBL/GenBank/DDBJ whole genome shotgun (WGS) entry which is preliminary data.</text>
</comment>
<sequence>MINVYRLIFKNYMKDHPEHEMRIVISTGNPTEFENYIKYRSDNNDMFYLIDIEFADSQTKGIDLAEEIRKHDATAKIVFITTHEELAYLTFKRKIEPLDYIKKEDGIKSMNDSIYKDLDLTFQRLHELNSQRRKMFHYSLGSRDYTIDVADINYLETSSSSHKVFLHTLTEITEFRGNLNTIEEEFASLYRAHKSILVNLDNIHSVDSLNKMIYFNDGSSCEVSRRKLPGLKRKMAQ</sequence>
<gene>
    <name evidence="5" type="ORF">FD03_GL001517</name>
</gene>
<dbReference type="PATRIC" id="fig|1423775.4.peg.1547"/>
<dbReference type="Pfam" id="PF04397">
    <property type="entry name" value="LytTR"/>
    <property type="match status" value="1"/>
</dbReference>
<organism evidence="5 6">
    <name type="scientific">Companilactobacillus nodensis DSM 19682 = JCM 14932 = NBRC 107160</name>
    <dbReference type="NCBI Taxonomy" id="1423775"/>
    <lineage>
        <taxon>Bacteria</taxon>
        <taxon>Bacillati</taxon>
        <taxon>Bacillota</taxon>
        <taxon>Bacilli</taxon>
        <taxon>Lactobacillales</taxon>
        <taxon>Lactobacillaceae</taxon>
        <taxon>Companilactobacillus</taxon>
    </lineage>
</organism>
<evidence type="ECO:0000256" key="1">
    <source>
        <dbReference type="ARBA" id="ARBA00022490"/>
    </source>
</evidence>
<reference evidence="5 6" key="1">
    <citation type="journal article" date="2015" name="Genome Announc.">
        <title>Expanding the biotechnology potential of lactobacilli through comparative genomics of 213 strains and associated genera.</title>
        <authorList>
            <person name="Sun Z."/>
            <person name="Harris H.M."/>
            <person name="McCann A."/>
            <person name="Guo C."/>
            <person name="Argimon S."/>
            <person name="Zhang W."/>
            <person name="Yang X."/>
            <person name="Jeffery I.B."/>
            <person name="Cooney J.C."/>
            <person name="Kagawa T.F."/>
            <person name="Liu W."/>
            <person name="Song Y."/>
            <person name="Salvetti E."/>
            <person name="Wrobel A."/>
            <person name="Rasinkangas P."/>
            <person name="Parkhill J."/>
            <person name="Rea M.C."/>
            <person name="O'Sullivan O."/>
            <person name="Ritari J."/>
            <person name="Douillard F.P."/>
            <person name="Paul Ross R."/>
            <person name="Yang R."/>
            <person name="Briner A.E."/>
            <person name="Felis G.E."/>
            <person name="de Vos W.M."/>
            <person name="Barrangou R."/>
            <person name="Klaenhammer T.R."/>
            <person name="Caufield P.W."/>
            <person name="Cui Y."/>
            <person name="Zhang H."/>
            <person name="O'Toole P.W."/>
        </authorList>
    </citation>
    <scope>NUCLEOTIDE SEQUENCE [LARGE SCALE GENOMIC DNA]</scope>
    <source>
        <strain evidence="5 6">DSM 19682</strain>
    </source>
</reference>
<name>A0A0R1KFE0_9LACO</name>
<dbReference type="PROSITE" id="PS50930">
    <property type="entry name" value="HTH_LYTTR"/>
    <property type="match status" value="1"/>
</dbReference>
<dbReference type="PANTHER" id="PTHR37299:SF3">
    <property type="entry name" value="STAGE 0 SPORULATION PROTEIN A HOMOLOG"/>
    <property type="match status" value="1"/>
</dbReference>
<evidence type="ECO:0000313" key="6">
    <source>
        <dbReference type="Proteomes" id="UP000051248"/>
    </source>
</evidence>
<dbReference type="PANTHER" id="PTHR37299">
    <property type="entry name" value="TRANSCRIPTIONAL REGULATOR-RELATED"/>
    <property type="match status" value="1"/>
</dbReference>
<evidence type="ECO:0000313" key="5">
    <source>
        <dbReference type="EMBL" id="KRK79153.1"/>
    </source>
</evidence>